<evidence type="ECO:0000256" key="2">
    <source>
        <dbReference type="ARBA" id="ARBA00022473"/>
    </source>
</evidence>
<dbReference type="GO" id="GO:0048367">
    <property type="term" value="P:shoot system development"/>
    <property type="evidence" value="ECO:0007669"/>
    <property type="project" value="UniProtKB-ARBA"/>
</dbReference>
<evidence type="ECO:0000256" key="4">
    <source>
        <dbReference type="ARBA" id="ARBA00022692"/>
    </source>
</evidence>
<evidence type="ECO:0000313" key="8">
    <source>
        <dbReference type="EMBL" id="TVU09094.1"/>
    </source>
</evidence>
<dbReference type="GO" id="GO:0005886">
    <property type="term" value="C:plasma membrane"/>
    <property type="evidence" value="ECO:0007669"/>
    <property type="project" value="UniProtKB-SubCell"/>
</dbReference>
<keyword evidence="2" id="KW-0217">Developmental protein</keyword>
<accession>A0A5J9TCR7</accession>
<dbReference type="OrthoDB" id="1057178at2759"/>
<proteinExistence type="inferred from homology"/>
<protein>
    <submittedName>
        <fullName evidence="8">Uncharacterized protein</fullName>
    </submittedName>
</protein>
<gene>
    <name evidence="8" type="ORF">EJB05_42534</name>
</gene>
<dbReference type="Proteomes" id="UP000324897">
    <property type="component" value="Chromosome 3"/>
</dbReference>
<keyword evidence="4" id="KW-0812">Transmembrane</keyword>
<evidence type="ECO:0000313" key="9">
    <source>
        <dbReference type="Proteomes" id="UP000324897"/>
    </source>
</evidence>
<keyword evidence="9" id="KW-1185">Reference proteome</keyword>
<evidence type="ECO:0000256" key="6">
    <source>
        <dbReference type="ARBA" id="ARBA00023136"/>
    </source>
</evidence>
<dbReference type="Pfam" id="PF08137">
    <property type="entry name" value="DVL"/>
    <property type="match status" value="1"/>
</dbReference>
<keyword evidence="5" id="KW-1133">Transmembrane helix</keyword>
<keyword evidence="3" id="KW-1003">Cell membrane</keyword>
<comment type="similarity">
    <text evidence="7">Belongs to the DVL/RTFL small polypeptides family.</text>
</comment>
<evidence type="ECO:0000256" key="1">
    <source>
        <dbReference type="ARBA" id="ARBA00004162"/>
    </source>
</evidence>
<dbReference type="AlphaFoldDB" id="A0A5J9TCR7"/>
<keyword evidence="6" id="KW-0472">Membrane</keyword>
<comment type="caution">
    <text evidence="8">The sequence shown here is derived from an EMBL/GenBank/DDBJ whole genome shotgun (WGS) entry which is preliminary data.</text>
</comment>
<evidence type="ECO:0000256" key="7">
    <source>
        <dbReference type="ARBA" id="ARBA00024340"/>
    </source>
</evidence>
<dbReference type="Gramene" id="TVU09094">
    <property type="protein sequence ID" value="TVU09094"/>
    <property type="gene ID" value="EJB05_42534"/>
</dbReference>
<dbReference type="GO" id="GO:0008285">
    <property type="term" value="P:negative regulation of cell population proliferation"/>
    <property type="evidence" value="ECO:0007669"/>
    <property type="project" value="InterPro"/>
</dbReference>
<dbReference type="PANTHER" id="PTHR33102">
    <property type="entry name" value="DVL19-RELATED-RELATED"/>
    <property type="match status" value="1"/>
</dbReference>
<organism evidence="8 9">
    <name type="scientific">Eragrostis curvula</name>
    <name type="common">weeping love grass</name>
    <dbReference type="NCBI Taxonomy" id="38414"/>
    <lineage>
        <taxon>Eukaryota</taxon>
        <taxon>Viridiplantae</taxon>
        <taxon>Streptophyta</taxon>
        <taxon>Embryophyta</taxon>
        <taxon>Tracheophyta</taxon>
        <taxon>Spermatophyta</taxon>
        <taxon>Magnoliopsida</taxon>
        <taxon>Liliopsida</taxon>
        <taxon>Poales</taxon>
        <taxon>Poaceae</taxon>
        <taxon>PACMAD clade</taxon>
        <taxon>Chloridoideae</taxon>
        <taxon>Eragrostideae</taxon>
        <taxon>Eragrostidinae</taxon>
        <taxon>Eragrostis</taxon>
    </lineage>
</organism>
<feature type="non-terminal residue" evidence="8">
    <location>
        <position position="1"/>
    </location>
</feature>
<evidence type="ECO:0000256" key="5">
    <source>
        <dbReference type="ARBA" id="ARBA00022989"/>
    </source>
</evidence>
<name>A0A5J9TCR7_9POAL</name>
<dbReference type="EMBL" id="RWGY01000039">
    <property type="protein sequence ID" value="TVU09094.1"/>
    <property type="molecule type" value="Genomic_DNA"/>
</dbReference>
<sequence length="87" mass="9881">MLDALNLQILYTYAGSSGTMSCPLSETIVSVNKIKLSISDKNNKLHSAMRTMSQSKQKGKVARALKEHRARIYIIRRCIVMLLCWHD</sequence>
<evidence type="ECO:0000256" key="3">
    <source>
        <dbReference type="ARBA" id="ARBA00022475"/>
    </source>
</evidence>
<dbReference type="InterPro" id="IPR012552">
    <property type="entry name" value="DVL"/>
</dbReference>
<reference evidence="8 9" key="1">
    <citation type="journal article" date="2019" name="Sci. Rep.">
        <title>A high-quality genome of Eragrostis curvula grass provides insights into Poaceae evolution and supports new strategies to enhance forage quality.</title>
        <authorList>
            <person name="Carballo J."/>
            <person name="Santos B.A.C.M."/>
            <person name="Zappacosta D."/>
            <person name="Garbus I."/>
            <person name="Selva J.P."/>
            <person name="Gallo C.A."/>
            <person name="Diaz A."/>
            <person name="Albertini E."/>
            <person name="Caccamo M."/>
            <person name="Echenique V."/>
        </authorList>
    </citation>
    <scope>NUCLEOTIDE SEQUENCE [LARGE SCALE GENOMIC DNA]</scope>
    <source>
        <strain evidence="9">cv. Victoria</strain>
        <tissue evidence="8">Leaf</tissue>
    </source>
</reference>
<dbReference type="InterPro" id="IPR051525">
    <property type="entry name" value="DVL_RTFL_regulatory"/>
</dbReference>
<comment type="subcellular location">
    <subcellularLocation>
        <location evidence="1">Cell membrane</location>
        <topology evidence="1">Single-pass membrane protein</topology>
    </subcellularLocation>
</comment>